<reference evidence="10" key="1">
    <citation type="journal article" date="2019" name="Int. J. Syst. Evol. Microbiol.">
        <title>The Global Catalogue of Microorganisms (GCM) 10K type strain sequencing project: providing services to taxonomists for standard genome sequencing and annotation.</title>
        <authorList>
            <consortium name="The Broad Institute Genomics Platform"/>
            <consortium name="The Broad Institute Genome Sequencing Center for Infectious Disease"/>
            <person name="Wu L."/>
            <person name="Ma J."/>
        </authorList>
    </citation>
    <scope>NUCLEOTIDE SEQUENCE [LARGE SCALE GENOMIC DNA]</scope>
    <source>
        <strain evidence="10">LMG 29247</strain>
    </source>
</reference>
<dbReference type="EMBL" id="JBHUEJ010000003">
    <property type="protein sequence ID" value="MFD1709233.1"/>
    <property type="molecule type" value="Genomic_DNA"/>
</dbReference>
<feature type="binding site" evidence="6">
    <location>
        <position position="182"/>
    </location>
    <ligand>
        <name>substrate</name>
    </ligand>
</feature>
<evidence type="ECO:0000259" key="8">
    <source>
        <dbReference type="Pfam" id="PF00557"/>
    </source>
</evidence>
<dbReference type="RefSeq" id="WP_147913006.1">
    <property type="nucleotide sequence ID" value="NZ_JBHUEJ010000003.1"/>
</dbReference>
<comment type="similarity">
    <text evidence="6">Belongs to the peptidase M24A family. Methionine aminopeptidase type 1 subfamily.</text>
</comment>
<evidence type="ECO:0000256" key="7">
    <source>
        <dbReference type="RuleBase" id="RU003653"/>
    </source>
</evidence>
<feature type="binding site" evidence="6">
    <location>
        <position position="175"/>
    </location>
    <ligand>
        <name>a divalent metal cation</name>
        <dbReference type="ChEBI" id="CHEBI:60240"/>
        <label>2</label>
        <note>catalytic</note>
    </ligand>
</feature>
<dbReference type="PANTHER" id="PTHR43330">
    <property type="entry name" value="METHIONINE AMINOPEPTIDASE"/>
    <property type="match status" value="1"/>
</dbReference>
<feature type="binding site" evidence="6">
    <location>
        <position position="100"/>
    </location>
    <ligand>
        <name>a divalent metal cation</name>
        <dbReference type="ChEBI" id="CHEBI:60240"/>
        <label>1</label>
    </ligand>
</feature>
<accession>A0ABW4KP00</accession>
<keyword evidence="3 6" id="KW-0645">Protease</keyword>
<keyword evidence="10" id="KW-1185">Reference proteome</keyword>
<comment type="subunit">
    <text evidence="6">Monomer.</text>
</comment>
<evidence type="ECO:0000256" key="2">
    <source>
        <dbReference type="ARBA" id="ARBA00022438"/>
    </source>
</evidence>
<evidence type="ECO:0000256" key="1">
    <source>
        <dbReference type="ARBA" id="ARBA00002521"/>
    </source>
</evidence>
<dbReference type="CDD" id="cd01086">
    <property type="entry name" value="MetAP1"/>
    <property type="match status" value="1"/>
</dbReference>
<comment type="function">
    <text evidence="1 6">Removes the N-terminal methionine from nascent proteins. The N-terminal methionine is often cleaved when the second residue in the primary sequence is small and uncharged (Met-Ala-, Cys, Gly, Pro, Ser, Thr, or Val). Requires deformylation of the N(alpha)-formylated initiator methionine before it can be hydrolyzed.</text>
</comment>
<feature type="binding site" evidence="6">
    <location>
        <position position="83"/>
    </location>
    <ligand>
        <name>substrate</name>
    </ligand>
</feature>
<feature type="domain" description="Peptidase M24" evidence="8">
    <location>
        <begin position="13"/>
        <end position="246"/>
    </location>
</feature>
<evidence type="ECO:0000256" key="6">
    <source>
        <dbReference type="HAMAP-Rule" id="MF_01974"/>
    </source>
</evidence>
<dbReference type="SUPFAM" id="SSF55920">
    <property type="entry name" value="Creatinase/aminopeptidase"/>
    <property type="match status" value="1"/>
</dbReference>
<dbReference type="Proteomes" id="UP001597304">
    <property type="component" value="Unassembled WGS sequence"/>
</dbReference>
<keyword evidence="5 6" id="KW-0378">Hydrolase</keyword>
<evidence type="ECO:0000256" key="3">
    <source>
        <dbReference type="ARBA" id="ARBA00022670"/>
    </source>
</evidence>
<evidence type="ECO:0000313" key="9">
    <source>
        <dbReference type="EMBL" id="MFD1709233.1"/>
    </source>
</evidence>
<evidence type="ECO:0000313" key="10">
    <source>
        <dbReference type="Proteomes" id="UP001597304"/>
    </source>
</evidence>
<sequence>MSITIKDEAGIAGMREACRIASQVLDEITPHIRPGITTLDIDRLSAESMARHNTRSATIGYQPPGYPPYPGHVCTSVNHVVCHGIPADKALKKGDVVNVDVTVITQDGWYGDNSRMFEIGEVSIAAKRLNALTFESMWLGIEQVKPGARLGDIGHAIQKFIEGHGLSVVREFCGHGIGQKFHEDPQVLHYGRPGTGEELVPGMTFTIEPMVNIGRRDIKEMPDGWTIVTKDRSLSAQWEHTILVTPTGYDVLTLSEGSPPIPDFVQGMPRAVPA</sequence>
<comment type="catalytic activity">
    <reaction evidence="6 7">
        <text>Release of N-terminal amino acids, preferentially methionine, from peptides and arylamides.</text>
        <dbReference type="EC" id="3.4.11.18"/>
    </reaction>
</comment>
<feature type="binding site" evidence="6">
    <location>
        <position position="208"/>
    </location>
    <ligand>
        <name>a divalent metal cation</name>
        <dbReference type="ChEBI" id="CHEBI:60240"/>
        <label>2</label>
        <note>catalytic</note>
    </ligand>
</feature>
<evidence type="ECO:0000256" key="5">
    <source>
        <dbReference type="ARBA" id="ARBA00022801"/>
    </source>
</evidence>
<proteinExistence type="inferred from homology"/>
<gene>
    <name evidence="6 9" type="primary">map</name>
    <name evidence="9" type="ORF">ACFSF0_01300</name>
</gene>
<dbReference type="EC" id="3.4.11.18" evidence="6 7"/>
<dbReference type="HAMAP" id="MF_01974">
    <property type="entry name" value="MetAP_1"/>
    <property type="match status" value="1"/>
</dbReference>
<dbReference type="InterPro" id="IPR002467">
    <property type="entry name" value="Pept_M24A_MAP1"/>
</dbReference>
<name>A0ABW4KP00_9BURK</name>
<organism evidence="9 10">
    <name type="scientific">Ottowia flava</name>
    <dbReference type="NCBI Taxonomy" id="2675430"/>
    <lineage>
        <taxon>Bacteria</taxon>
        <taxon>Pseudomonadati</taxon>
        <taxon>Pseudomonadota</taxon>
        <taxon>Betaproteobacteria</taxon>
        <taxon>Burkholderiales</taxon>
        <taxon>Comamonadaceae</taxon>
        <taxon>Ottowia</taxon>
    </lineage>
</organism>
<dbReference type="NCBIfam" id="TIGR00500">
    <property type="entry name" value="met_pdase_I"/>
    <property type="match status" value="1"/>
</dbReference>
<keyword evidence="4 6" id="KW-0479">Metal-binding</keyword>
<feature type="binding site" evidence="6">
    <location>
        <position position="239"/>
    </location>
    <ligand>
        <name>a divalent metal cation</name>
        <dbReference type="ChEBI" id="CHEBI:60240"/>
        <label>1</label>
    </ligand>
</feature>
<dbReference type="GO" id="GO:0004239">
    <property type="term" value="F:initiator methionyl aminopeptidase activity"/>
    <property type="evidence" value="ECO:0007669"/>
    <property type="project" value="UniProtKB-EC"/>
</dbReference>
<dbReference type="PANTHER" id="PTHR43330:SF27">
    <property type="entry name" value="METHIONINE AMINOPEPTIDASE"/>
    <property type="match status" value="1"/>
</dbReference>
<feature type="binding site" evidence="6">
    <location>
        <position position="112"/>
    </location>
    <ligand>
        <name>a divalent metal cation</name>
        <dbReference type="ChEBI" id="CHEBI:60240"/>
        <label>1</label>
    </ligand>
</feature>
<dbReference type="Pfam" id="PF00557">
    <property type="entry name" value="Peptidase_M24"/>
    <property type="match status" value="1"/>
</dbReference>
<dbReference type="Gene3D" id="3.90.230.10">
    <property type="entry name" value="Creatinase/methionine aminopeptidase superfamily"/>
    <property type="match status" value="1"/>
</dbReference>
<feature type="binding site" evidence="6">
    <location>
        <position position="112"/>
    </location>
    <ligand>
        <name>a divalent metal cation</name>
        <dbReference type="ChEBI" id="CHEBI:60240"/>
        <label>2</label>
        <note>catalytic</note>
    </ligand>
</feature>
<dbReference type="InterPro" id="IPR001714">
    <property type="entry name" value="Pept_M24_MAP"/>
</dbReference>
<protein>
    <recommendedName>
        <fullName evidence="6 7">Methionine aminopeptidase</fullName>
        <shortName evidence="6">MAP</shortName>
        <shortName evidence="6">MetAP</shortName>
        <ecNumber evidence="6 7">3.4.11.18</ecNumber>
    </recommendedName>
    <alternativeName>
        <fullName evidence="6">Peptidase M</fullName>
    </alternativeName>
</protein>
<dbReference type="PROSITE" id="PS00680">
    <property type="entry name" value="MAP_1"/>
    <property type="match status" value="1"/>
</dbReference>
<dbReference type="PRINTS" id="PR00599">
    <property type="entry name" value="MAPEPTIDASE"/>
</dbReference>
<dbReference type="InterPro" id="IPR036005">
    <property type="entry name" value="Creatinase/aminopeptidase-like"/>
</dbReference>
<comment type="caution">
    <text evidence="9">The sequence shown here is derived from an EMBL/GenBank/DDBJ whole genome shotgun (WGS) entry which is preliminary data.</text>
</comment>
<dbReference type="InterPro" id="IPR000994">
    <property type="entry name" value="Pept_M24"/>
</dbReference>
<comment type="cofactor">
    <cofactor evidence="6">
        <name>Co(2+)</name>
        <dbReference type="ChEBI" id="CHEBI:48828"/>
    </cofactor>
    <cofactor evidence="6">
        <name>Zn(2+)</name>
        <dbReference type="ChEBI" id="CHEBI:29105"/>
    </cofactor>
    <cofactor evidence="6">
        <name>Mn(2+)</name>
        <dbReference type="ChEBI" id="CHEBI:29035"/>
    </cofactor>
    <cofactor evidence="6">
        <name>Fe(2+)</name>
        <dbReference type="ChEBI" id="CHEBI:29033"/>
    </cofactor>
    <text evidence="6">Binds 2 divalent metal cations per subunit. Has a high-affinity and a low affinity metal-binding site. The true nature of the physiological cofactor is under debate. The enzyme is active with cobalt, zinc, manganese or divalent iron ions. Most likely, methionine aminopeptidases function as mononuclear Fe(2+)-metalloproteases under physiological conditions, and the catalytically relevant metal-binding site has been assigned to the histidine-containing high-affinity site.</text>
</comment>
<evidence type="ECO:0000256" key="4">
    <source>
        <dbReference type="ARBA" id="ARBA00022723"/>
    </source>
</evidence>
<feature type="binding site" evidence="6">
    <location>
        <position position="239"/>
    </location>
    <ligand>
        <name>a divalent metal cation</name>
        <dbReference type="ChEBI" id="CHEBI:60240"/>
        <label>2</label>
        <note>catalytic</note>
    </ligand>
</feature>
<keyword evidence="2 6" id="KW-0031">Aminopeptidase</keyword>